<dbReference type="eggNOG" id="COG4667">
    <property type="taxonomic scope" value="Bacteria"/>
</dbReference>
<dbReference type="CDD" id="cd07208">
    <property type="entry name" value="Pat_hypo_Ecoli_yjju_like"/>
    <property type="match status" value="1"/>
</dbReference>
<comment type="caution">
    <text evidence="6">The sequence shown here is derived from an EMBL/GenBank/DDBJ whole genome shotgun (WGS) entry which is preliminary data.</text>
</comment>
<dbReference type="InterPro" id="IPR016035">
    <property type="entry name" value="Acyl_Trfase/lysoPLipase"/>
</dbReference>
<dbReference type="SUPFAM" id="SSF52151">
    <property type="entry name" value="FabD/lysophospholipase-like"/>
    <property type="match status" value="1"/>
</dbReference>
<dbReference type="RefSeq" id="WP_005488838.1">
    <property type="nucleotide sequence ID" value="NZ_CAUI01000015.1"/>
</dbReference>
<evidence type="ECO:0000313" key="6">
    <source>
        <dbReference type="EMBL" id="CCU79506.1"/>
    </source>
</evidence>
<keyword evidence="2 4" id="KW-0442">Lipid degradation</keyword>
<dbReference type="Proteomes" id="UP000012063">
    <property type="component" value="Unassembled WGS sequence"/>
</dbReference>
<evidence type="ECO:0000259" key="5">
    <source>
        <dbReference type="PROSITE" id="PS51635"/>
    </source>
</evidence>
<dbReference type="AlphaFoldDB" id="M5E071"/>
<proteinExistence type="predicted"/>
<dbReference type="OrthoDB" id="9802424at2"/>
<evidence type="ECO:0000256" key="4">
    <source>
        <dbReference type="PROSITE-ProRule" id="PRU01161"/>
    </source>
</evidence>
<dbReference type="Pfam" id="PF19890">
    <property type="entry name" value="DUF6363"/>
    <property type="match status" value="1"/>
</dbReference>
<dbReference type="PANTHER" id="PTHR14226:SF25">
    <property type="entry name" value="PHOSPHOESTERASE"/>
    <property type="match status" value="1"/>
</dbReference>
<dbReference type="STRING" id="1293054.HSACCH_01386"/>
<feature type="active site" description="Nucleophile" evidence="4">
    <location>
        <position position="41"/>
    </location>
</feature>
<feature type="domain" description="PNPLA" evidence="5">
    <location>
        <begin position="8"/>
        <end position="177"/>
    </location>
</feature>
<evidence type="ECO:0000256" key="1">
    <source>
        <dbReference type="ARBA" id="ARBA00022801"/>
    </source>
</evidence>
<evidence type="ECO:0000313" key="7">
    <source>
        <dbReference type="Proteomes" id="UP000012063"/>
    </source>
</evidence>
<dbReference type="Gene3D" id="3.40.1090.10">
    <property type="entry name" value="Cytosolic phospholipase A2 catalytic domain"/>
    <property type="match status" value="2"/>
</dbReference>
<organism evidence="6 7">
    <name type="scientific">Halanaerobium saccharolyticum subsp. saccharolyticum DSM 6643</name>
    <dbReference type="NCBI Taxonomy" id="1293054"/>
    <lineage>
        <taxon>Bacteria</taxon>
        <taxon>Bacillati</taxon>
        <taxon>Bacillota</taxon>
        <taxon>Clostridia</taxon>
        <taxon>Halanaerobiales</taxon>
        <taxon>Halanaerobiaceae</taxon>
        <taxon>Halanaerobium</taxon>
    </lineage>
</organism>
<dbReference type="GO" id="GO:0016787">
    <property type="term" value="F:hydrolase activity"/>
    <property type="evidence" value="ECO:0007669"/>
    <property type="project" value="UniProtKB-UniRule"/>
</dbReference>
<dbReference type="InterPro" id="IPR002641">
    <property type="entry name" value="PNPLA_dom"/>
</dbReference>
<feature type="short sequence motif" description="GXGXXG" evidence="4">
    <location>
        <begin position="12"/>
        <end position="17"/>
    </location>
</feature>
<keyword evidence="1 4" id="KW-0378">Hydrolase</keyword>
<accession>M5E071</accession>
<keyword evidence="7" id="KW-1185">Reference proteome</keyword>
<dbReference type="InterPro" id="IPR050301">
    <property type="entry name" value="NTE"/>
</dbReference>
<dbReference type="InParanoid" id="M5E071"/>
<dbReference type="PROSITE" id="PS51635">
    <property type="entry name" value="PNPLA"/>
    <property type="match status" value="1"/>
</dbReference>
<name>M5E071_9FIRM</name>
<feature type="short sequence motif" description="GXSXG" evidence="4">
    <location>
        <begin position="39"/>
        <end position="43"/>
    </location>
</feature>
<gene>
    <name evidence="6" type="ORF">HSACCH_01386</name>
</gene>
<dbReference type="GO" id="GO:0016042">
    <property type="term" value="P:lipid catabolic process"/>
    <property type="evidence" value="ECO:0007669"/>
    <property type="project" value="UniProtKB-UniRule"/>
</dbReference>
<dbReference type="EMBL" id="CAUI01000015">
    <property type="protein sequence ID" value="CCU79506.1"/>
    <property type="molecule type" value="Genomic_DNA"/>
</dbReference>
<feature type="active site" description="Proton acceptor" evidence="4">
    <location>
        <position position="164"/>
    </location>
</feature>
<reference evidence="7" key="1">
    <citation type="journal article" date="2013" name="Genome Announc.">
        <title>Genome Sequence of Halanaerobium saccharolyticum subsp. saccharolyticum Strain DSM 6643T, a Halophilic Hydrogen-Producing Bacterium.</title>
        <authorList>
            <person name="Kivisto A."/>
            <person name="Larjo A."/>
            <person name="Ciranna A."/>
            <person name="Santala V."/>
            <person name="Roos C."/>
            <person name="Karp M."/>
        </authorList>
    </citation>
    <scope>NUCLEOTIDE SEQUENCE [LARGE SCALE GENOMIC DNA]</scope>
    <source>
        <strain evidence="7">DSM 6643</strain>
    </source>
</reference>
<feature type="short sequence motif" description="DGA/G" evidence="4">
    <location>
        <begin position="164"/>
        <end position="166"/>
    </location>
</feature>
<protein>
    <submittedName>
        <fullName evidence="6">Patatin-like phospholipase</fullName>
    </submittedName>
</protein>
<evidence type="ECO:0000256" key="3">
    <source>
        <dbReference type="ARBA" id="ARBA00023098"/>
    </source>
</evidence>
<dbReference type="PANTHER" id="PTHR14226">
    <property type="entry name" value="NEUROPATHY TARGET ESTERASE/SWISS CHEESE D.MELANOGASTER"/>
    <property type="match status" value="1"/>
</dbReference>
<dbReference type="Pfam" id="PF01734">
    <property type="entry name" value="Patatin"/>
    <property type="match status" value="1"/>
</dbReference>
<sequence length="289" mass="33335">MQTQKCALVLEGGGMRGAFTAGIIDYFLRNGIYFEHVIGVSAGANNGANYTSRQRLRNKKLFTELVEDERYMGVKNLIKEGNYFGMDFLFHQLPHEILPFDYNSFRNSNTNLKVAATECESGEVKFFSPQYFDQLSKVDKVFKASSSLPLVSKPVEIDNKLYLDGGIRDSIPVKEAVNDGYQKVVVILTREKGYRKTPVKAKFLLDLFLHEYPNLVDDLKTRHEVYNETLDYILKKEKNNDFFVFRPKSIEINRFSKDAEQLEDIYVSASKMAEARSEELNKWLKEIKE</sequence>
<keyword evidence="3 4" id="KW-0443">Lipid metabolism</keyword>
<evidence type="ECO:0000256" key="2">
    <source>
        <dbReference type="ARBA" id="ARBA00022963"/>
    </source>
</evidence>
<dbReference type="InterPro" id="IPR045943">
    <property type="entry name" value="DUF6363"/>
</dbReference>
<dbReference type="InterPro" id="IPR037483">
    <property type="entry name" value="YjjU-like"/>
</dbReference>